<reference evidence="2 3" key="1">
    <citation type="submission" date="2020-04" db="EMBL/GenBank/DDBJ databases">
        <authorList>
            <person name="Klaysubun C."/>
            <person name="Duangmal K."/>
            <person name="Lipun K."/>
        </authorList>
    </citation>
    <scope>NUCLEOTIDE SEQUENCE [LARGE SCALE GENOMIC DNA]</scope>
    <source>
        <strain evidence="2 3">K10HN5</strain>
    </source>
</reference>
<accession>A0ABX1SKT6</accession>
<sequence length="121" mass="13245">MHRDATRENVDAFDGTWSNGVAATVIETTARYGKLNRDMNAFDNGLTRSIEHEGTFHRTPITIRQMAALAQSARVIGTTVRRTLSDWGITVLLSSRTWSRPCRRRPGASRAGAAHPAGIGP</sequence>
<dbReference type="RefSeq" id="WP_169384579.1">
    <property type="nucleotide sequence ID" value="NZ_JAAXLA010000074.1"/>
</dbReference>
<feature type="compositionally biased region" description="Low complexity" evidence="1">
    <location>
        <begin position="108"/>
        <end position="121"/>
    </location>
</feature>
<name>A0ABX1SKT6_9PSEU</name>
<evidence type="ECO:0000256" key="1">
    <source>
        <dbReference type="SAM" id="MobiDB-lite"/>
    </source>
</evidence>
<dbReference type="EMBL" id="JAAXLA010000074">
    <property type="protein sequence ID" value="NMI01119.1"/>
    <property type="molecule type" value="Genomic_DNA"/>
</dbReference>
<evidence type="ECO:0000313" key="2">
    <source>
        <dbReference type="EMBL" id="NMI01119.1"/>
    </source>
</evidence>
<evidence type="ECO:0000313" key="3">
    <source>
        <dbReference type="Proteomes" id="UP000820669"/>
    </source>
</evidence>
<organism evidence="2 3">
    <name type="scientific">Pseudonocardia acidicola</name>
    <dbReference type="NCBI Taxonomy" id="2724939"/>
    <lineage>
        <taxon>Bacteria</taxon>
        <taxon>Bacillati</taxon>
        <taxon>Actinomycetota</taxon>
        <taxon>Actinomycetes</taxon>
        <taxon>Pseudonocardiales</taxon>
        <taxon>Pseudonocardiaceae</taxon>
        <taxon>Pseudonocardia</taxon>
    </lineage>
</organism>
<keyword evidence="3" id="KW-1185">Reference proteome</keyword>
<dbReference type="Proteomes" id="UP000820669">
    <property type="component" value="Unassembled WGS sequence"/>
</dbReference>
<comment type="caution">
    <text evidence="2">The sequence shown here is derived from an EMBL/GenBank/DDBJ whole genome shotgun (WGS) entry which is preliminary data.</text>
</comment>
<protein>
    <submittedName>
        <fullName evidence="2">Uncharacterized protein</fullName>
    </submittedName>
</protein>
<gene>
    <name evidence="2" type="ORF">HF526_28025</name>
</gene>
<feature type="region of interest" description="Disordered" evidence="1">
    <location>
        <begin position="100"/>
        <end position="121"/>
    </location>
</feature>
<proteinExistence type="predicted"/>